<reference evidence="1" key="1">
    <citation type="journal article" date="2004" name="Nature">
        <title>Genome duplication in the teleost fish Tetraodon nigroviridis reveals the early vertebrate proto-karyotype.</title>
        <authorList>
            <person name="Jaillon O."/>
            <person name="Aury J.-M."/>
            <person name="Brunet F."/>
            <person name="Petit J.-L."/>
            <person name="Stange-Thomann N."/>
            <person name="Mauceli E."/>
            <person name="Bouneau L."/>
            <person name="Fischer C."/>
            <person name="Ozouf-Costaz C."/>
            <person name="Bernot A."/>
            <person name="Nicaud S."/>
            <person name="Jaffe D."/>
            <person name="Fisher S."/>
            <person name="Lutfalla G."/>
            <person name="Dossat C."/>
            <person name="Segurens B."/>
            <person name="Dasilva C."/>
            <person name="Salanoubat M."/>
            <person name="Levy M."/>
            <person name="Boudet N."/>
            <person name="Castellano S."/>
            <person name="Anthouard V."/>
            <person name="Jubin C."/>
            <person name="Castelli V."/>
            <person name="Katinka M."/>
            <person name="Vacherie B."/>
            <person name="Biemont C."/>
            <person name="Skalli Z."/>
            <person name="Cattolico L."/>
            <person name="Poulain J."/>
            <person name="De Berardinis V."/>
            <person name="Cruaud C."/>
            <person name="Duprat S."/>
            <person name="Brottier P."/>
            <person name="Coutanceau J.-P."/>
            <person name="Gouzy J."/>
            <person name="Parra G."/>
            <person name="Lardier G."/>
            <person name="Chapple C."/>
            <person name="McKernan K.J."/>
            <person name="McEwan P."/>
            <person name="Bosak S."/>
            <person name="Kellis M."/>
            <person name="Volff J.-N."/>
            <person name="Guigo R."/>
            <person name="Zody M.C."/>
            <person name="Mesirov J."/>
            <person name="Lindblad-Toh K."/>
            <person name="Birren B."/>
            <person name="Nusbaum C."/>
            <person name="Kahn D."/>
            <person name="Robinson-Rechavi M."/>
            <person name="Laudet V."/>
            <person name="Schachter V."/>
            <person name="Quetier F."/>
            <person name="Saurin W."/>
            <person name="Scarpelli C."/>
            <person name="Wincker P."/>
            <person name="Lander E.S."/>
            <person name="Weissenbach J."/>
            <person name="Roest Crollius H."/>
        </authorList>
    </citation>
    <scope>NUCLEOTIDE SEQUENCE [LARGE SCALE GENOMIC DNA]</scope>
</reference>
<sequence length="56" mass="6181">GSGTTLRRPTWWPSGCWWAGSANWVSPHRLAACLPVQDTDGSQQTVNAVLTGEQRW</sequence>
<gene>
    <name evidence="1" type="ORF">GSTENG00003673001</name>
</gene>
<feature type="non-terminal residue" evidence="1">
    <location>
        <position position="1"/>
    </location>
</feature>
<dbReference type="EMBL" id="CAAE01007101">
    <property type="protein sequence ID" value="CAF89693.1"/>
    <property type="molecule type" value="Genomic_DNA"/>
</dbReference>
<name>Q4TBN9_TETNG</name>
<proteinExistence type="predicted"/>
<dbReference type="AlphaFoldDB" id="Q4TBN9"/>
<comment type="caution">
    <text evidence="1">The sequence shown here is derived from an EMBL/GenBank/DDBJ whole genome shotgun (WGS) entry which is preliminary data.</text>
</comment>
<evidence type="ECO:0000313" key="1">
    <source>
        <dbReference type="EMBL" id="CAF89693.1"/>
    </source>
</evidence>
<reference evidence="1" key="2">
    <citation type="submission" date="2004-02" db="EMBL/GenBank/DDBJ databases">
        <authorList>
            <consortium name="Genoscope"/>
            <consortium name="Whitehead Institute Centre for Genome Research"/>
        </authorList>
    </citation>
    <scope>NUCLEOTIDE SEQUENCE</scope>
</reference>
<organism evidence="1">
    <name type="scientific">Tetraodon nigroviridis</name>
    <name type="common">Spotted green pufferfish</name>
    <name type="synonym">Chelonodon nigroviridis</name>
    <dbReference type="NCBI Taxonomy" id="99883"/>
    <lineage>
        <taxon>Eukaryota</taxon>
        <taxon>Metazoa</taxon>
        <taxon>Chordata</taxon>
        <taxon>Craniata</taxon>
        <taxon>Vertebrata</taxon>
        <taxon>Euteleostomi</taxon>
        <taxon>Actinopterygii</taxon>
        <taxon>Neopterygii</taxon>
        <taxon>Teleostei</taxon>
        <taxon>Neoteleostei</taxon>
        <taxon>Acanthomorphata</taxon>
        <taxon>Eupercaria</taxon>
        <taxon>Tetraodontiformes</taxon>
        <taxon>Tetradontoidea</taxon>
        <taxon>Tetraodontidae</taxon>
        <taxon>Tetraodon</taxon>
    </lineage>
</organism>
<accession>Q4TBN9</accession>
<protein>
    <submittedName>
        <fullName evidence="1">(spotted green pufferfish) hypothetical protein</fullName>
    </submittedName>
</protein>
<dbReference type="KEGG" id="tng:GSTEN00003673G001"/>